<name>A0ABY6L616_9ARAC</name>
<gene>
    <name evidence="2" type="ORF">LAZ67_13000843</name>
</gene>
<proteinExistence type="predicted"/>
<sequence length="217" mass="24979">MRRLVRRYVTFQQKRQEETGVTEDDVNEIKQKISSLRSEVLDVFRSNGMMTSKNSSFEKDLLVGRKERIKERRILKDFNIELAEDPILEKAKEPYLKDSKRISFRRLTRRGKTSARSNWQWLMAASRAKQSQIGSAKFVRQKSVEAMREEIFGDKGHVDTTSSQVNGKSELPPSTNKKNEVVLNVIAIDADSSEPNTLPQVKSEKSPAIKWTHRIGI</sequence>
<accession>A0ABY6L616</accession>
<dbReference type="Proteomes" id="UP001235939">
    <property type="component" value="Chromosome 13"/>
</dbReference>
<protein>
    <submittedName>
        <fullName evidence="2">TRPC1</fullName>
    </submittedName>
</protein>
<feature type="compositionally biased region" description="Polar residues" evidence="1">
    <location>
        <begin position="159"/>
        <end position="176"/>
    </location>
</feature>
<keyword evidence="3" id="KW-1185">Reference proteome</keyword>
<organism evidence="2 3">
    <name type="scientific">Cordylochernes scorpioides</name>
    <dbReference type="NCBI Taxonomy" id="51811"/>
    <lineage>
        <taxon>Eukaryota</taxon>
        <taxon>Metazoa</taxon>
        <taxon>Ecdysozoa</taxon>
        <taxon>Arthropoda</taxon>
        <taxon>Chelicerata</taxon>
        <taxon>Arachnida</taxon>
        <taxon>Pseudoscorpiones</taxon>
        <taxon>Cheliferoidea</taxon>
        <taxon>Chernetidae</taxon>
        <taxon>Cordylochernes</taxon>
    </lineage>
</organism>
<reference evidence="2 3" key="1">
    <citation type="submission" date="2022-01" db="EMBL/GenBank/DDBJ databases">
        <title>A chromosomal length assembly of Cordylochernes scorpioides.</title>
        <authorList>
            <person name="Zeh D."/>
            <person name="Zeh J."/>
        </authorList>
    </citation>
    <scope>NUCLEOTIDE SEQUENCE [LARGE SCALE GENOMIC DNA]</scope>
    <source>
        <strain evidence="2">IN4F17</strain>
        <tissue evidence="2">Whole Body</tissue>
    </source>
</reference>
<feature type="region of interest" description="Disordered" evidence="1">
    <location>
        <begin position="152"/>
        <end position="176"/>
    </location>
</feature>
<evidence type="ECO:0000313" key="2">
    <source>
        <dbReference type="EMBL" id="UYV75647.1"/>
    </source>
</evidence>
<evidence type="ECO:0000256" key="1">
    <source>
        <dbReference type="SAM" id="MobiDB-lite"/>
    </source>
</evidence>
<evidence type="ECO:0000313" key="3">
    <source>
        <dbReference type="Proteomes" id="UP001235939"/>
    </source>
</evidence>
<dbReference type="EMBL" id="CP092875">
    <property type="protein sequence ID" value="UYV75647.1"/>
    <property type="molecule type" value="Genomic_DNA"/>
</dbReference>